<dbReference type="InterPro" id="IPR003781">
    <property type="entry name" value="CoA-bd"/>
</dbReference>
<dbReference type="Pfam" id="PF19045">
    <property type="entry name" value="Ligase_CoA_2"/>
    <property type="match status" value="1"/>
</dbReference>
<dbReference type="Pfam" id="PF13549">
    <property type="entry name" value="ATP-grasp_5"/>
    <property type="match status" value="1"/>
</dbReference>
<dbReference type="RefSeq" id="WP_188580600.1">
    <property type="nucleotide sequence ID" value="NZ_BMDZ01000051.1"/>
</dbReference>
<dbReference type="CDD" id="cd04301">
    <property type="entry name" value="NAT_SF"/>
    <property type="match status" value="1"/>
</dbReference>
<dbReference type="Gene3D" id="3.40.630.30">
    <property type="match status" value="1"/>
</dbReference>
<dbReference type="Proteomes" id="UP000603352">
    <property type="component" value="Unassembled WGS sequence"/>
</dbReference>
<feature type="domain" description="N-acetyltransferase" evidence="7">
    <location>
        <begin position="735"/>
        <end position="909"/>
    </location>
</feature>
<evidence type="ECO:0000256" key="1">
    <source>
        <dbReference type="ARBA" id="ARBA00022532"/>
    </source>
</evidence>
<keyword evidence="1" id="KW-0816">Tricarboxylic acid cycle</keyword>
<dbReference type="PANTHER" id="PTHR43334">
    <property type="entry name" value="ACETATE--COA LIGASE [ADP-FORMING]"/>
    <property type="match status" value="1"/>
</dbReference>
<dbReference type="Gene3D" id="3.40.50.261">
    <property type="entry name" value="Succinyl-CoA synthetase domains"/>
    <property type="match status" value="2"/>
</dbReference>
<dbReference type="EMBL" id="BMDZ01000051">
    <property type="protein sequence ID" value="GGB52614.1"/>
    <property type="molecule type" value="Genomic_DNA"/>
</dbReference>
<dbReference type="Gene3D" id="3.30.470.20">
    <property type="entry name" value="ATP-grasp fold, B domain"/>
    <property type="match status" value="1"/>
</dbReference>
<evidence type="ECO:0000256" key="2">
    <source>
        <dbReference type="ARBA" id="ARBA00022598"/>
    </source>
</evidence>
<dbReference type="Pfam" id="PF13607">
    <property type="entry name" value="Succ_CoA_lig"/>
    <property type="match status" value="1"/>
</dbReference>
<dbReference type="SUPFAM" id="SSF51735">
    <property type="entry name" value="NAD(P)-binding Rossmann-fold domains"/>
    <property type="match status" value="1"/>
</dbReference>
<accession>A0ABQ1IX60</accession>
<evidence type="ECO:0000256" key="5">
    <source>
        <dbReference type="PROSITE-ProRule" id="PRU00409"/>
    </source>
</evidence>
<dbReference type="InterPro" id="IPR036291">
    <property type="entry name" value="NAD(P)-bd_dom_sf"/>
</dbReference>
<dbReference type="Pfam" id="PF13380">
    <property type="entry name" value="CoA_binding_2"/>
    <property type="match status" value="1"/>
</dbReference>
<dbReference type="InterPro" id="IPR011761">
    <property type="entry name" value="ATP-grasp"/>
</dbReference>
<evidence type="ECO:0000313" key="9">
    <source>
        <dbReference type="Proteomes" id="UP000603352"/>
    </source>
</evidence>
<keyword evidence="2" id="KW-0436">Ligase</keyword>
<dbReference type="PROSITE" id="PS51186">
    <property type="entry name" value="GNAT"/>
    <property type="match status" value="1"/>
</dbReference>
<comment type="caution">
    <text evidence="8">The sequence shown here is derived from an EMBL/GenBank/DDBJ whole genome shotgun (WGS) entry which is preliminary data.</text>
</comment>
<dbReference type="PROSITE" id="PS50975">
    <property type="entry name" value="ATP_GRASP"/>
    <property type="match status" value="1"/>
</dbReference>
<dbReference type="SMART" id="SM00881">
    <property type="entry name" value="CoA_binding"/>
    <property type="match status" value="1"/>
</dbReference>
<dbReference type="SUPFAM" id="SSF55729">
    <property type="entry name" value="Acyl-CoA N-acyltransferases (Nat)"/>
    <property type="match status" value="1"/>
</dbReference>
<reference evidence="9" key="1">
    <citation type="journal article" date="2019" name="Int. J. Syst. Evol. Microbiol.">
        <title>The Global Catalogue of Microorganisms (GCM) 10K type strain sequencing project: providing services to taxonomists for standard genome sequencing and annotation.</title>
        <authorList>
            <consortium name="The Broad Institute Genomics Platform"/>
            <consortium name="The Broad Institute Genome Sequencing Center for Infectious Disease"/>
            <person name="Wu L."/>
            <person name="Ma J."/>
        </authorList>
    </citation>
    <scope>NUCLEOTIDE SEQUENCE [LARGE SCALE GENOMIC DNA]</scope>
    <source>
        <strain evidence="9">CGMCC 1.10188</strain>
    </source>
</reference>
<dbReference type="Gene3D" id="3.30.1490.20">
    <property type="entry name" value="ATP-grasp fold, A domain"/>
    <property type="match status" value="1"/>
</dbReference>
<proteinExistence type="predicted"/>
<keyword evidence="3 5" id="KW-0547">Nucleotide-binding</keyword>
<protein>
    <submittedName>
        <fullName evidence="8">GCN5 family N-acetyltransferase</fullName>
    </submittedName>
</protein>
<evidence type="ECO:0000256" key="3">
    <source>
        <dbReference type="ARBA" id="ARBA00022741"/>
    </source>
</evidence>
<dbReference type="InterPro" id="IPR013815">
    <property type="entry name" value="ATP_grasp_subdomain_1"/>
</dbReference>
<keyword evidence="4 5" id="KW-0067">ATP-binding</keyword>
<dbReference type="InterPro" id="IPR051538">
    <property type="entry name" value="Acyl-CoA_Synth/Transferase"/>
</dbReference>
<name>A0ABQ1IX60_9PROT</name>
<evidence type="ECO:0000259" key="7">
    <source>
        <dbReference type="PROSITE" id="PS51186"/>
    </source>
</evidence>
<evidence type="ECO:0000259" key="6">
    <source>
        <dbReference type="PROSITE" id="PS50975"/>
    </source>
</evidence>
<sequence>MTIRHLDALFNPKAVAVIGASTRPGSVGRMVMRNLLDGGFAGPIMPVNPRYNSVEGVLAYRTIADLPVTPDLALICTPPEQVPEMVAQLGKRGARVAVLIGAGLGRTYTSGGVSLAQAAVDAARPSGLRLLGPNTLGLVVPRVGLNASFAPARVPKGRIAFLTQSGAIGTAVMDHAVAQGVGFSAMVSLGDCRDIDFADVIDYLAGDPSTRAILLYIEAVGGARRFLSAVRAAARNKPVLAIKSGRGPDAARAAATHSGALMGEDAVYDAALRRAGILRVGEIDELFDAVETLARLQPPRGDRLAILSNGGGPGVMAVDSLIAGGGRLADLAPETVARLDGVLPGVWSGGNPVDIGGDSGTERYAEALDILLEDKGCDAVLVLHAPTAVTDGAEVARIVAKAAERTRRPLLTSWLGGPGAAPARRILNDAGIATYDTPNNAVRGFMHRVGYRRIQDMLMQTPPSVPETFTPDIPAAKAVIAGARAEGRTRLTEIEAGRILGAYGITTIETRFARDAEEAVTAAGALGFPAVVKIASPSIEHKSAVAGVALDLENADEVRRSIATLTERMARRAPDAVLDGFLVQRMIRRPRAHELLVAVVHDPVFGPVIAFGQGGTAVELIEDRALALPPLNTVLAREMMGRTRVHKLLQGYRDRPAADLDELSGLLIRISQMVVDLPDMRSLDINPLVADENGVLVIDAHVEVFEDNRTRGPLAIRPYPLDLVETVTLADGRRAVLRPIRPEDEPGHQDFVRHLTPEDIRYRFFGVVREFSHTEMARFTQIDYDREMAFIARARFDGGDIPDTRPGRLPDETGAETLGVVRVVFDPDGVDAEFAVVVRSDLKGRGLGIRLMNKVIAYCRSRGIHRIVGQVLRDNRPMRKLMVTLGFTVRESLEDDVVEVVLDLVPPAPPSRPAPPAAKPG</sequence>
<dbReference type="Pfam" id="PF00583">
    <property type="entry name" value="Acetyltransf_1"/>
    <property type="match status" value="1"/>
</dbReference>
<dbReference type="PANTHER" id="PTHR43334:SF1">
    <property type="entry name" value="3-HYDROXYPROPIONATE--COA LIGASE [ADP-FORMING]"/>
    <property type="match status" value="1"/>
</dbReference>
<organism evidence="8 9">
    <name type="scientific">Tistrella bauzanensis</name>
    <dbReference type="NCBI Taxonomy" id="657419"/>
    <lineage>
        <taxon>Bacteria</taxon>
        <taxon>Pseudomonadati</taxon>
        <taxon>Pseudomonadota</taxon>
        <taxon>Alphaproteobacteria</taxon>
        <taxon>Geminicoccales</taxon>
        <taxon>Geminicoccaceae</taxon>
        <taxon>Tistrella</taxon>
    </lineage>
</organism>
<feature type="domain" description="ATP-grasp" evidence="6">
    <location>
        <begin position="497"/>
        <end position="533"/>
    </location>
</feature>
<evidence type="ECO:0000256" key="4">
    <source>
        <dbReference type="ARBA" id="ARBA00022840"/>
    </source>
</evidence>
<dbReference type="InterPro" id="IPR000182">
    <property type="entry name" value="GNAT_dom"/>
</dbReference>
<keyword evidence="9" id="KW-1185">Reference proteome</keyword>
<dbReference type="InterPro" id="IPR032875">
    <property type="entry name" value="Succ_CoA_lig_flav_dom"/>
</dbReference>
<dbReference type="InterPro" id="IPR016181">
    <property type="entry name" value="Acyl_CoA_acyltransferase"/>
</dbReference>
<dbReference type="SUPFAM" id="SSF56059">
    <property type="entry name" value="Glutathione synthetase ATP-binding domain-like"/>
    <property type="match status" value="1"/>
</dbReference>
<evidence type="ECO:0000313" key="8">
    <source>
        <dbReference type="EMBL" id="GGB52614.1"/>
    </source>
</evidence>
<dbReference type="InterPro" id="IPR016102">
    <property type="entry name" value="Succinyl-CoA_synth-like"/>
</dbReference>
<dbReference type="InterPro" id="IPR043938">
    <property type="entry name" value="Ligase_CoA_dom"/>
</dbReference>
<dbReference type="Gene3D" id="3.40.50.720">
    <property type="entry name" value="NAD(P)-binding Rossmann-like Domain"/>
    <property type="match status" value="1"/>
</dbReference>
<gene>
    <name evidence="8" type="ORF">GCM10011505_37040</name>
</gene>
<dbReference type="SUPFAM" id="SSF52210">
    <property type="entry name" value="Succinyl-CoA synthetase domains"/>
    <property type="match status" value="2"/>
</dbReference>